<accession>A0AA40ZU81</accession>
<dbReference type="AlphaFoldDB" id="A0AA40ZU81"/>
<name>A0AA40ZU81_9BACT</name>
<comment type="caution">
    <text evidence="1">The sequence shown here is derived from an EMBL/GenBank/DDBJ whole genome shotgun (WGS) entry which is preliminary data.</text>
</comment>
<evidence type="ECO:0000313" key="1">
    <source>
        <dbReference type="EMBL" id="MBM6857784.1"/>
    </source>
</evidence>
<evidence type="ECO:0000313" key="2">
    <source>
        <dbReference type="Proteomes" id="UP000698924"/>
    </source>
</evidence>
<gene>
    <name evidence="1" type="ORF">H6D15_09275</name>
</gene>
<dbReference type="EMBL" id="JACJMO010000012">
    <property type="protein sequence ID" value="MBM6857784.1"/>
    <property type="molecule type" value="Genomic_DNA"/>
</dbReference>
<protein>
    <submittedName>
        <fullName evidence="1">Uncharacterized protein</fullName>
    </submittedName>
</protein>
<dbReference type="Proteomes" id="UP000698924">
    <property type="component" value="Unassembled WGS sequence"/>
</dbReference>
<reference evidence="1 2" key="1">
    <citation type="journal article" date="2021" name="Sci. Rep.">
        <title>The distribution of antibiotic resistance genes in chicken gut microbiota commensals.</title>
        <authorList>
            <person name="Juricova H."/>
            <person name="Matiasovicova J."/>
            <person name="Kubasova T."/>
            <person name="Cejkova D."/>
            <person name="Rychlik I."/>
        </authorList>
    </citation>
    <scope>NUCLEOTIDE SEQUENCE [LARGE SCALE GENOMIC DNA]</scope>
    <source>
        <strain evidence="1 2">An421</strain>
    </source>
</reference>
<organism evidence="1 2">
    <name type="scientific">Caecibacteroides pullorum</name>
    <dbReference type="NCBI Taxonomy" id="2725562"/>
    <lineage>
        <taxon>Bacteria</taxon>
        <taxon>Pseudomonadati</taxon>
        <taxon>Bacteroidota</taxon>
        <taxon>Bacteroidia</taxon>
        <taxon>Bacteroidales</taxon>
        <taxon>Bacteroidaceae</taxon>
        <taxon>Caecibacteroides</taxon>
    </lineage>
</organism>
<proteinExistence type="predicted"/>
<sequence>MNDNSFKMCIDCANKQSRVNLAKGTYYCPFIKEILPNGIVYYDTDATECVNKGIFREISSTDSGK</sequence>
<dbReference type="RefSeq" id="WP_204970295.1">
    <property type="nucleotide sequence ID" value="NZ_JAAZTS010000007.1"/>
</dbReference>
<keyword evidence="2" id="KW-1185">Reference proteome</keyword>